<protein>
    <submittedName>
        <fullName evidence="1">Homeodomain-like domain-containing protein</fullName>
    </submittedName>
</protein>
<proteinExistence type="predicted"/>
<dbReference type="AlphaFoldDB" id="A0A1X7JW00"/>
<accession>A0A1X7JW00</accession>
<gene>
    <name evidence="1" type="ORF">SAMN05660862_2280</name>
</gene>
<name>A0A1X7JW00_9SPHI</name>
<reference evidence="1 2" key="1">
    <citation type="submission" date="2017-04" db="EMBL/GenBank/DDBJ databases">
        <authorList>
            <person name="Afonso C.L."/>
            <person name="Miller P.J."/>
            <person name="Scott M.A."/>
            <person name="Spackman E."/>
            <person name="Goraichik I."/>
            <person name="Dimitrov K.M."/>
            <person name="Suarez D.L."/>
            <person name="Swayne D.E."/>
        </authorList>
    </citation>
    <scope>NUCLEOTIDE SEQUENCE [LARGE SCALE GENOMIC DNA]</scope>
    <source>
        <strain evidence="1 2">DSM 22418</strain>
    </source>
</reference>
<evidence type="ECO:0000313" key="2">
    <source>
        <dbReference type="Proteomes" id="UP000192980"/>
    </source>
</evidence>
<sequence>MSAYHYPIHIRAQAIESVTSGVSFVDVARFIGCSRETVSKWYADYRGYLGKEGIPVTMQSKINTESGDKQE</sequence>
<dbReference type="STRING" id="561061.SAMN05660862_2280"/>
<dbReference type="InterPro" id="IPR009057">
    <property type="entry name" value="Homeodomain-like_sf"/>
</dbReference>
<dbReference type="SUPFAM" id="SSF46689">
    <property type="entry name" value="Homeodomain-like"/>
    <property type="match status" value="1"/>
</dbReference>
<dbReference type="GO" id="GO:0003677">
    <property type="term" value="F:DNA binding"/>
    <property type="evidence" value="ECO:0007669"/>
    <property type="project" value="UniProtKB-KW"/>
</dbReference>
<keyword evidence="2" id="KW-1185">Reference proteome</keyword>
<dbReference type="RefSeq" id="WP_085472994.1">
    <property type="nucleotide sequence ID" value="NZ_FXAU01000003.1"/>
</dbReference>
<keyword evidence="1" id="KW-0371">Homeobox</keyword>
<dbReference type="OrthoDB" id="711623at2"/>
<keyword evidence="1" id="KW-0238">DNA-binding</keyword>
<dbReference type="Pfam" id="PF13384">
    <property type="entry name" value="HTH_23"/>
    <property type="match status" value="1"/>
</dbReference>
<dbReference type="Proteomes" id="UP000192980">
    <property type="component" value="Unassembled WGS sequence"/>
</dbReference>
<organism evidence="1 2">
    <name type="scientific">Sphingobacterium psychroaquaticum</name>
    <dbReference type="NCBI Taxonomy" id="561061"/>
    <lineage>
        <taxon>Bacteria</taxon>
        <taxon>Pseudomonadati</taxon>
        <taxon>Bacteroidota</taxon>
        <taxon>Sphingobacteriia</taxon>
        <taxon>Sphingobacteriales</taxon>
        <taxon>Sphingobacteriaceae</taxon>
        <taxon>Sphingobacterium</taxon>
    </lineage>
</organism>
<dbReference type="EMBL" id="FXAU01000003">
    <property type="protein sequence ID" value="SMG32658.1"/>
    <property type="molecule type" value="Genomic_DNA"/>
</dbReference>
<evidence type="ECO:0000313" key="1">
    <source>
        <dbReference type="EMBL" id="SMG32658.1"/>
    </source>
</evidence>